<reference evidence="1" key="2">
    <citation type="journal article" date="2015" name="Data Brief">
        <title>Shoot transcriptome of the giant reed, Arundo donax.</title>
        <authorList>
            <person name="Barrero R.A."/>
            <person name="Guerrero F.D."/>
            <person name="Moolhuijzen P."/>
            <person name="Goolsby J.A."/>
            <person name="Tidwell J."/>
            <person name="Bellgard S.E."/>
            <person name="Bellgard M.I."/>
        </authorList>
    </citation>
    <scope>NUCLEOTIDE SEQUENCE</scope>
    <source>
        <tissue evidence="1">Shoot tissue taken approximately 20 cm above the soil surface</tissue>
    </source>
</reference>
<sequence>MCPMLSPTVGTTRSGGSPSPFRYIDFNFSSKVVLPALSTPRIRTRSSSLLNMYFHSP</sequence>
<organism evidence="1">
    <name type="scientific">Arundo donax</name>
    <name type="common">Giant reed</name>
    <name type="synonym">Donax arundinaceus</name>
    <dbReference type="NCBI Taxonomy" id="35708"/>
    <lineage>
        <taxon>Eukaryota</taxon>
        <taxon>Viridiplantae</taxon>
        <taxon>Streptophyta</taxon>
        <taxon>Embryophyta</taxon>
        <taxon>Tracheophyta</taxon>
        <taxon>Spermatophyta</taxon>
        <taxon>Magnoliopsida</taxon>
        <taxon>Liliopsida</taxon>
        <taxon>Poales</taxon>
        <taxon>Poaceae</taxon>
        <taxon>PACMAD clade</taxon>
        <taxon>Arundinoideae</taxon>
        <taxon>Arundineae</taxon>
        <taxon>Arundo</taxon>
    </lineage>
</organism>
<protein>
    <submittedName>
        <fullName evidence="1">Uncharacterized protein</fullName>
    </submittedName>
</protein>
<evidence type="ECO:0000313" key="1">
    <source>
        <dbReference type="EMBL" id="JAD90029.1"/>
    </source>
</evidence>
<reference evidence="1" key="1">
    <citation type="submission" date="2014-09" db="EMBL/GenBank/DDBJ databases">
        <authorList>
            <person name="Magalhaes I.L.F."/>
            <person name="Oliveira U."/>
            <person name="Santos F.R."/>
            <person name="Vidigal T.H.D.A."/>
            <person name="Brescovit A.D."/>
            <person name="Santos A.J."/>
        </authorList>
    </citation>
    <scope>NUCLEOTIDE SEQUENCE</scope>
    <source>
        <tissue evidence="1">Shoot tissue taken approximately 20 cm above the soil surface</tissue>
    </source>
</reference>
<proteinExistence type="predicted"/>
<name>A0A0A9DN61_ARUDO</name>
<dbReference type="EMBL" id="GBRH01207866">
    <property type="protein sequence ID" value="JAD90029.1"/>
    <property type="molecule type" value="Transcribed_RNA"/>
</dbReference>
<accession>A0A0A9DN61</accession>
<dbReference type="AlphaFoldDB" id="A0A0A9DN61"/>